<feature type="site" description="Increases basicity of active site Tyr" evidence="11">
    <location>
        <position position="109"/>
    </location>
</feature>
<comment type="caution">
    <text evidence="14">The sequence shown here is derived from an EMBL/GenBank/DDBJ whole genome shotgun (WGS) entry which is preliminary data.</text>
</comment>
<dbReference type="GO" id="GO:0004553">
    <property type="term" value="F:hydrolase activity, hydrolyzing O-glycosyl compounds"/>
    <property type="evidence" value="ECO:0007669"/>
    <property type="project" value="InterPro"/>
</dbReference>
<keyword evidence="7" id="KW-0119">Carbohydrate metabolism</keyword>
<dbReference type="InterPro" id="IPR001088">
    <property type="entry name" value="Glyco_hydro_4"/>
</dbReference>
<evidence type="ECO:0000256" key="1">
    <source>
        <dbReference type="ARBA" id="ARBA00001936"/>
    </source>
</evidence>
<dbReference type="PANTHER" id="PTHR32092:SF6">
    <property type="entry name" value="ALPHA-GALACTOSIDASE"/>
    <property type="match status" value="1"/>
</dbReference>
<evidence type="ECO:0000256" key="2">
    <source>
        <dbReference type="ARBA" id="ARBA00010141"/>
    </source>
</evidence>
<organism evidence="14 15">
    <name type="scientific">Spongiactinospora rosea</name>
    <dbReference type="NCBI Taxonomy" id="2248750"/>
    <lineage>
        <taxon>Bacteria</taxon>
        <taxon>Bacillati</taxon>
        <taxon>Actinomycetota</taxon>
        <taxon>Actinomycetes</taxon>
        <taxon>Streptosporangiales</taxon>
        <taxon>Streptosporangiaceae</taxon>
        <taxon>Spongiactinospora</taxon>
    </lineage>
</organism>
<dbReference type="GO" id="GO:0005975">
    <property type="term" value="P:carbohydrate metabolic process"/>
    <property type="evidence" value="ECO:0007669"/>
    <property type="project" value="InterPro"/>
</dbReference>
<evidence type="ECO:0000256" key="12">
    <source>
        <dbReference type="RuleBase" id="RU361152"/>
    </source>
</evidence>
<dbReference type="InterPro" id="IPR015955">
    <property type="entry name" value="Lactate_DH/Glyco_Ohase_4_C"/>
</dbReference>
<evidence type="ECO:0000256" key="4">
    <source>
        <dbReference type="ARBA" id="ARBA00022801"/>
    </source>
</evidence>
<comment type="cofactor">
    <cofactor evidence="1">
        <name>Mn(2+)</name>
        <dbReference type="ChEBI" id="CHEBI:29035"/>
    </cofactor>
</comment>
<dbReference type="OrthoDB" id="9767022at2"/>
<keyword evidence="10" id="KW-0408">Iron</keyword>
<evidence type="ECO:0000256" key="3">
    <source>
        <dbReference type="ARBA" id="ARBA00022723"/>
    </source>
</evidence>
<evidence type="ECO:0000313" key="14">
    <source>
        <dbReference type="EMBL" id="RBQ15744.1"/>
    </source>
</evidence>
<keyword evidence="4 12" id="KW-0378">Hydrolase</keyword>
<evidence type="ECO:0000256" key="8">
    <source>
        <dbReference type="ARBA" id="ARBA00023295"/>
    </source>
</evidence>
<dbReference type="PANTHER" id="PTHR32092">
    <property type="entry name" value="6-PHOSPHO-BETA-GLUCOSIDASE-RELATED"/>
    <property type="match status" value="1"/>
</dbReference>
<dbReference type="EMBL" id="QMEY01000021">
    <property type="protein sequence ID" value="RBQ15744.1"/>
    <property type="molecule type" value="Genomic_DNA"/>
</dbReference>
<dbReference type="Proteomes" id="UP000253303">
    <property type="component" value="Unassembled WGS sequence"/>
</dbReference>
<keyword evidence="5 12" id="KW-0520">NAD</keyword>
<dbReference type="SUPFAM" id="SSF51735">
    <property type="entry name" value="NAD(P)-binding Rossmann-fold domains"/>
    <property type="match status" value="1"/>
</dbReference>
<feature type="binding site" evidence="9">
    <location>
        <position position="147"/>
    </location>
    <ligand>
        <name>substrate</name>
    </ligand>
</feature>
<dbReference type="InterPro" id="IPR022616">
    <property type="entry name" value="Glyco_hydro_4_C"/>
</dbReference>
<evidence type="ECO:0000256" key="10">
    <source>
        <dbReference type="PIRSR" id="PIRSR601088-3"/>
    </source>
</evidence>
<dbReference type="InterPro" id="IPR036291">
    <property type="entry name" value="NAD(P)-bd_dom_sf"/>
</dbReference>
<dbReference type="PRINTS" id="PR00732">
    <property type="entry name" value="GLHYDRLASE4"/>
</dbReference>
<name>A0A366LR07_9ACTN</name>
<dbReference type="SUPFAM" id="SSF56327">
    <property type="entry name" value="LDH C-terminal domain-like"/>
    <property type="match status" value="1"/>
</dbReference>
<protein>
    <submittedName>
        <fullName evidence="14">Alpha-glucosidase/alpha-galactosidase</fullName>
    </submittedName>
</protein>
<evidence type="ECO:0000259" key="13">
    <source>
        <dbReference type="Pfam" id="PF11975"/>
    </source>
</evidence>
<feature type="binding site" evidence="10">
    <location>
        <position position="167"/>
    </location>
    <ligand>
        <name>Mn(2+)</name>
        <dbReference type="ChEBI" id="CHEBI:29035"/>
    </ligand>
</feature>
<reference evidence="14 15" key="1">
    <citation type="submission" date="2018-06" db="EMBL/GenBank/DDBJ databases">
        <title>Sphaerisporangium craniellae sp. nov., isolated from a marine sponge in the South China Sea.</title>
        <authorList>
            <person name="Li L."/>
        </authorList>
    </citation>
    <scope>NUCLEOTIDE SEQUENCE [LARGE SCALE GENOMIC DNA]</scope>
    <source>
        <strain evidence="14 15">LHW63015</strain>
    </source>
</reference>
<proteinExistence type="inferred from homology"/>
<keyword evidence="10" id="KW-0170">Cobalt</keyword>
<dbReference type="GO" id="GO:0046872">
    <property type="term" value="F:metal ion binding"/>
    <property type="evidence" value="ECO:0007669"/>
    <property type="project" value="UniProtKB-KW"/>
</dbReference>
<evidence type="ECO:0000313" key="15">
    <source>
        <dbReference type="Proteomes" id="UP000253303"/>
    </source>
</evidence>
<evidence type="ECO:0000256" key="6">
    <source>
        <dbReference type="ARBA" id="ARBA00023211"/>
    </source>
</evidence>
<gene>
    <name evidence="14" type="ORF">DP939_34245</name>
</gene>
<comment type="similarity">
    <text evidence="2 12">Belongs to the glycosyl hydrolase 4 family.</text>
</comment>
<dbReference type="RefSeq" id="WP_113984981.1">
    <property type="nucleotide sequence ID" value="NZ_QMEY01000021.1"/>
</dbReference>
<keyword evidence="10" id="KW-0533">Nickel</keyword>
<dbReference type="Pfam" id="PF02056">
    <property type="entry name" value="Glyco_hydro_4"/>
    <property type="match status" value="1"/>
</dbReference>
<keyword evidence="6 10" id="KW-0464">Manganese</keyword>
<feature type="domain" description="Glycosyl hydrolase family 4 C-terminal" evidence="13">
    <location>
        <begin position="193"/>
        <end position="411"/>
    </location>
</feature>
<keyword evidence="8 12" id="KW-0326">Glycosidase</keyword>
<feature type="binding site" evidence="10">
    <location>
        <position position="197"/>
    </location>
    <ligand>
        <name>Mn(2+)</name>
        <dbReference type="ChEBI" id="CHEBI:29035"/>
    </ligand>
</feature>
<dbReference type="Pfam" id="PF11975">
    <property type="entry name" value="Glyco_hydro_4C"/>
    <property type="match status" value="1"/>
</dbReference>
<dbReference type="InterPro" id="IPR053715">
    <property type="entry name" value="GH4_Enzyme_sf"/>
</dbReference>
<sequence length="440" mass="48246">MTKIALVGAGGYEFPLRLMNDFLAFPSLQDAAYALMDIDPAALTRADRLIRRLVQARRVPARVEPTTDLRKALSGADFVVTCFQAGGREAYAHDMEIPRRYGIDQTVGDTLGPGGVFRGLRSMRALDDVVRVMAEHCPDALLLNYANPMSVNCWFASAAGARTAGLCHSVRHTADELAAILGYRPGDYSFRAAGINHQAWMLEFRHRGVDVRAELAAAVNAYRRGDREPAEPIDEWYAGGREAVRTEILNLTGHFPTESSHHASEYYPHFRRTPGDVTAYLPRRWDYLEITRAQTDTDQELLAERLAAGEPEAGEEYAAWIADSIVTDTPRTVYGNVPNTGLITNLPDGCCVEVPCLVDGSGVQPTHIGRLPSACAGINLASIGLQGCVVDAYRQRSRDLVYAAVSLDRLTGSLLGLDQIRAMTDELIEAERPWLPDFGG</sequence>
<evidence type="ECO:0000256" key="11">
    <source>
        <dbReference type="PIRSR" id="PIRSR601088-4"/>
    </source>
</evidence>
<comment type="cofactor">
    <cofactor evidence="12">
        <name>NAD(+)</name>
        <dbReference type="ChEBI" id="CHEBI:57540"/>
    </cofactor>
    <text evidence="12">Binds 1 NAD(+) per subunit.</text>
</comment>
<evidence type="ECO:0000256" key="9">
    <source>
        <dbReference type="PIRSR" id="PIRSR601088-2"/>
    </source>
</evidence>
<dbReference type="GO" id="GO:0016616">
    <property type="term" value="F:oxidoreductase activity, acting on the CH-OH group of donors, NAD or NADP as acceptor"/>
    <property type="evidence" value="ECO:0007669"/>
    <property type="project" value="InterPro"/>
</dbReference>
<dbReference type="Gene3D" id="3.90.1820.10">
    <property type="entry name" value="AglA-like glucosidase"/>
    <property type="match status" value="1"/>
</dbReference>
<evidence type="ECO:0000256" key="5">
    <source>
        <dbReference type="ARBA" id="ARBA00023027"/>
    </source>
</evidence>
<evidence type="ECO:0000256" key="7">
    <source>
        <dbReference type="ARBA" id="ARBA00023277"/>
    </source>
</evidence>
<accession>A0A366LR07</accession>
<keyword evidence="15" id="KW-1185">Reference proteome</keyword>
<dbReference type="AlphaFoldDB" id="A0A366LR07"/>
<keyword evidence="3 10" id="KW-0479">Metal-binding</keyword>